<evidence type="ECO:0000313" key="5">
    <source>
        <dbReference type="Proteomes" id="UP000316714"/>
    </source>
</evidence>
<name>A0A5C5VIX4_9BACT</name>
<feature type="domain" description="DUF403" evidence="2">
    <location>
        <begin position="530"/>
        <end position="849"/>
    </location>
</feature>
<evidence type="ECO:0000259" key="2">
    <source>
        <dbReference type="Pfam" id="PF04168"/>
    </source>
</evidence>
<sequence>MQGQRQTQLSGFASQPAADASPLSGYRPAPNAYDELVDPRGGFRARWLPFASQLERLGTLELKRRWAHSQRLIHANGVAYSPHRSSNGRRRPWTLDPFPLIITSQEWKVVAEGLAQRARVLELALQDLYGPQTLIRDGVLPAELLYCHPGYLLPLRRRPEDPAPPAAERMLRFYAADLGRAPDGSWWVLSDRTESPSGIGFALENRIVVSRMMPEPFRDCRALRLAGHFAHLREVLGSIAPQRVRNPGIAILSQGPGNPNYFEDAYLARYLGYMLVEGEDLTVRQRRLWLKTLEGLVPIDVLVRRPNSEHCDPLELGGESPAGVAGLIQAARGGALSLVNPIGSGLVESPVFMAFLPRLCQKLLGEKLKLPGVATWWCGEQASLEYVTQNIDRLILKRAYRLRGEESLLTAELHDTPREQLIEKIRQDPRSYVAQERVERSSAPRWEEGRVQTCRVALRAFATADAKGEFKVLEGALARTTSSAQTLETSVLSGEGSKDVWITSELPVEAISLLSHEDEPVALVRFGAELPSRVADNSYWLGRNLERADAKARLVRTVANRLTGENDPMQLVELPYLLRALADEGLIEPGYAVAEMRELLPHVDRSLPSQVLNSQQPSSLAASVENVFHSAAKVRDRLSRDAWRLLLRVSDAFRSQESMPRDLTDLINATDELIADLAAIGGLVVESMTRTQFYRFLDIGRRLERAAQLVELLSACLIETQPSVRPLLEALLETSDSIMTYRSRYRSNMRFVAALDLLLTDQSNPRSLAFQLDTLERHIGKLPRSDDEPQGASLEQRLVMSMTHAVRMADVEALAEAHEMGNQKPLAELLEMFARDLPALSNAIALKYLVHAGAPRQLSPL</sequence>
<feature type="domain" description="Circularly permuted ATP-grasp type 2" evidence="3">
    <location>
        <begin position="99"/>
        <end position="480"/>
    </location>
</feature>
<dbReference type="Proteomes" id="UP000316714">
    <property type="component" value="Unassembled WGS sequence"/>
</dbReference>
<dbReference type="InterPro" id="IPR051680">
    <property type="entry name" value="ATP-dep_Glu-Cys_Ligase-2"/>
</dbReference>
<dbReference type="Gene3D" id="3.40.50.11290">
    <property type="match status" value="1"/>
</dbReference>
<accession>A0A5C5VIX4</accession>
<evidence type="ECO:0000256" key="1">
    <source>
        <dbReference type="SAM" id="MobiDB-lite"/>
    </source>
</evidence>
<dbReference type="AlphaFoldDB" id="A0A5C5VIX4"/>
<dbReference type="EMBL" id="SIHJ01000001">
    <property type="protein sequence ID" value="TWT37745.1"/>
    <property type="molecule type" value="Genomic_DNA"/>
</dbReference>
<keyword evidence="5" id="KW-1185">Reference proteome</keyword>
<dbReference type="PANTHER" id="PTHR34595:SF2">
    <property type="entry name" value="BLR2978 PROTEIN"/>
    <property type="match status" value="1"/>
</dbReference>
<evidence type="ECO:0000313" key="4">
    <source>
        <dbReference type="EMBL" id="TWT37745.1"/>
    </source>
</evidence>
<dbReference type="RefSeq" id="WP_146565058.1">
    <property type="nucleotide sequence ID" value="NZ_SIHJ01000001.1"/>
</dbReference>
<feature type="region of interest" description="Disordered" evidence="1">
    <location>
        <begin position="1"/>
        <end position="26"/>
    </location>
</feature>
<dbReference type="SUPFAM" id="SSF56059">
    <property type="entry name" value="Glutathione synthetase ATP-binding domain-like"/>
    <property type="match status" value="1"/>
</dbReference>
<dbReference type="PANTHER" id="PTHR34595">
    <property type="entry name" value="BLR5612 PROTEIN"/>
    <property type="match status" value="1"/>
</dbReference>
<dbReference type="InterPro" id="IPR025841">
    <property type="entry name" value="CP_ATPgrasp_2"/>
</dbReference>
<protein>
    <submittedName>
        <fullName evidence="4">Uncharacterized protein</fullName>
    </submittedName>
</protein>
<dbReference type="Pfam" id="PF14403">
    <property type="entry name" value="CP_ATPgrasp_2"/>
    <property type="match status" value="1"/>
</dbReference>
<comment type="caution">
    <text evidence="4">The sequence shown here is derived from an EMBL/GenBank/DDBJ whole genome shotgun (WGS) entry which is preliminary data.</text>
</comment>
<dbReference type="Gene3D" id="3.30.1490.270">
    <property type="match status" value="1"/>
</dbReference>
<feature type="compositionally biased region" description="Polar residues" evidence="1">
    <location>
        <begin position="1"/>
        <end position="13"/>
    </location>
</feature>
<dbReference type="Pfam" id="PF04168">
    <property type="entry name" value="Alpha-E"/>
    <property type="match status" value="1"/>
</dbReference>
<dbReference type="OrthoDB" id="9803842at2"/>
<proteinExistence type="predicted"/>
<reference evidence="4 5" key="1">
    <citation type="submission" date="2019-02" db="EMBL/GenBank/DDBJ databases">
        <title>Deep-cultivation of Planctomycetes and their phenomic and genomic characterization uncovers novel biology.</title>
        <authorList>
            <person name="Wiegand S."/>
            <person name="Jogler M."/>
            <person name="Boedeker C."/>
            <person name="Pinto D."/>
            <person name="Vollmers J."/>
            <person name="Rivas-Marin E."/>
            <person name="Kohn T."/>
            <person name="Peeters S.H."/>
            <person name="Heuer A."/>
            <person name="Rast P."/>
            <person name="Oberbeckmann S."/>
            <person name="Bunk B."/>
            <person name="Jeske O."/>
            <person name="Meyerdierks A."/>
            <person name="Storesund J.E."/>
            <person name="Kallscheuer N."/>
            <person name="Luecker S."/>
            <person name="Lage O.M."/>
            <person name="Pohl T."/>
            <person name="Merkel B.J."/>
            <person name="Hornburger P."/>
            <person name="Mueller R.-W."/>
            <person name="Bruemmer F."/>
            <person name="Labrenz M."/>
            <person name="Spormann A.M."/>
            <person name="Op Den Camp H."/>
            <person name="Overmann J."/>
            <person name="Amann R."/>
            <person name="Jetten M.S.M."/>
            <person name="Mascher T."/>
            <person name="Medema M.H."/>
            <person name="Devos D.P."/>
            <person name="Kaster A.-K."/>
            <person name="Ovreas L."/>
            <person name="Rohde M."/>
            <person name="Galperin M.Y."/>
            <person name="Jogler C."/>
        </authorList>
    </citation>
    <scope>NUCLEOTIDE SEQUENCE [LARGE SCALE GENOMIC DNA]</scope>
    <source>
        <strain evidence="4 5">KOR34</strain>
    </source>
</reference>
<organism evidence="4 5">
    <name type="scientific">Posidoniimonas corsicana</name>
    <dbReference type="NCBI Taxonomy" id="1938618"/>
    <lineage>
        <taxon>Bacteria</taxon>
        <taxon>Pseudomonadati</taxon>
        <taxon>Planctomycetota</taxon>
        <taxon>Planctomycetia</taxon>
        <taxon>Pirellulales</taxon>
        <taxon>Lacipirellulaceae</taxon>
        <taxon>Posidoniimonas</taxon>
    </lineage>
</organism>
<evidence type="ECO:0000259" key="3">
    <source>
        <dbReference type="Pfam" id="PF14403"/>
    </source>
</evidence>
<gene>
    <name evidence="4" type="ORF">KOR34_27080</name>
</gene>
<dbReference type="InterPro" id="IPR007296">
    <property type="entry name" value="DUF403"/>
</dbReference>